<dbReference type="Proteomes" id="UP000076959">
    <property type="component" value="Unassembled WGS sequence"/>
</dbReference>
<comment type="caution">
    <text evidence="1">The sequence shown here is derived from an EMBL/GenBank/DDBJ whole genome shotgun (WGS) entry which is preliminary data.</text>
</comment>
<dbReference type="AlphaFoldDB" id="A0A176YNI0"/>
<evidence type="ECO:0000313" key="2">
    <source>
        <dbReference type="Proteomes" id="UP000076959"/>
    </source>
</evidence>
<keyword evidence="2" id="KW-1185">Reference proteome</keyword>
<gene>
    <name evidence="1" type="ORF">AYJ54_13995</name>
</gene>
<organism evidence="1 2">
    <name type="scientific">Bradyrhizobium centrolobii</name>
    <dbReference type="NCBI Taxonomy" id="1505087"/>
    <lineage>
        <taxon>Bacteria</taxon>
        <taxon>Pseudomonadati</taxon>
        <taxon>Pseudomonadota</taxon>
        <taxon>Alphaproteobacteria</taxon>
        <taxon>Hyphomicrobiales</taxon>
        <taxon>Nitrobacteraceae</taxon>
        <taxon>Bradyrhizobium</taxon>
    </lineage>
</organism>
<protein>
    <submittedName>
        <fullName evidence="1">Uncharacterized protein</fullName>
    </submittedName>
</protein>
<name>A0A176YNI0_9BRAD</name>
<sequence>MEHLFALSLVVLSREHVKDQKARVFGADARVLHSRCCGGAPEPQLEGQIGVTGAAARLPTASSGCS</sequence>
<accession>A0A176YNI0</accession>
<proteinExistence type="predicted"/>
<evidence type="ECO:0000313" key="1">
    <source>
        <dbReference type="EMBL" id="OAF08754.1"/>
    </source>
</evidence>
<reference evidence="1 2" key="1">
    <citation type="submission" date="2016-03" db="EMBL/GenBank/DDBJ databases">
        <title>Draft Genome Sequence of the Strain BR 10245 (Bradyrhizobium sp.) isolated from nodules of Centrolobium paraense.</title>
        <authorList>
            <person name="Simoes-Araujo J.L.Sr."/>
            <person name="Barauna A.C."/>
            <person name="Silva K."/>
            <person name="Zilli J.E."/>
        </authorList>
    </citation>
    <scope>NUCLEOTIDE SEQUENCE [LARGE SCALE GENOMIC DNA]</scope>
    <source>
        <strain evidence="1 2">BR 10245</strain>
    </source>
</reference>
<dbReference type="EMBL" id="LUUB01000059">
    <property type="protein sequence ID" value="OAF08754.1"/>
    <property type="molecule type" value="Genomic_DNA"/>
</dbReference>